<dbReference type="PROSITE" id="PS50801">
    <property type="entry name" value="STAS"/>
    <property type="match status" value="1"/>
</dbReference>
<accession>A0A940WM96</accession>
<dbReference type="PANTHER" id="PTHR33495:SF2">
    <property type="entry name" value="ANTI-SIGMA FACTOR ANTAGONIST TM_1081-RELATED"/>
    <property type="match status" value="1"/>
</dbReference>
<dbReference type="InterPro" id="IPR036513">
    <property type="entry name" value="STAS_dom_sf"/>
</dbReference>
<dbReference type="RefSeq" id="WP_210158792.1">
    <property type="nucleotide sequence ID" value="NZ_JAFCNB010000020.1"/>
</dbReference>
<protein>
    <submittedName>
        <fullName evidence="2">STAS domain-containing protein</fullName>
    </submittedName>
</protein>
<dbReference type="AlphaFoldDB" id="A0A940WM96"/>
<dbReference type="Proteomes" id="UP000674234">
    <property type="component" value="Unassembled WGS sequence"/>
</dbReference>
<dbReference type="Gene3D" id="3.30.750.24">
    <property type="entry name" value="STAS domain"/>
    <property type="match status" value="1"/>
</dbReference>
<dbReference type="PANTHER" id="PTHR33495">
    <property type="entry name" value="ANTI-SIGMA FACTOR ANTAGONIST TM_1081-RELATED-RELATED"/>
    <property type="match status" value="1"/>
</dbReference>
<reference evidence="2" key="1">
    <citation type="submission" date="2021-02" db="EMBL/GenBank/DDBJ databases">
        <title>Draft genome sequence of Microbispora sp. RL4-1S isolated from rice leaves in Thailand.</title>
        <authorList>
            <person name="Muangham S."/>
            <person name="Duangmal K."/>
        </authorList>
    </citation>
    <scope>NUCLEOTIDE SEQUENCE</scope>
    <source>
        <strain evidence="2">RL4-1S</strain>
    </source>
</reference>
<gene>
    <name evidence="2" type="ORF">JOL79_27465</name>
</gene>
<sequence>MLRIQITWADTTIRVAVGGDLDRAGASELRARLRGTLDAVRARHLELDLAEVLFIDCAGSRSLLWVSDRVRAGGGTATFTRPRRRVLRLLRLLQYDRVLQIGAAGAPVDIEAGPADG</sequence>
<feature type="domain" description="STAS" evidence="1">
    <location>
        <begin position="2"/>
        <end position="91"/>
    </location>
</feature>
<comment type="caution">
    <text evidence="2">The sequence shown here is derived from an EMBL/GenBank/DDBJ whole genome shotgun (WGS) entry which is preliminary data.</text>
</comment>
<name>A0A940WM96_9ACTN</name>
<dbReference type="GO" id="GO:0043856">
    <property type="term" value="F:anti-sigma factor antagonist activity"/>
    <property type="evidence" value="ECO:0007669"/>
    <property type="project" value="TreeGrafter"/>
</dbReference>
<evidence type="ECO:0000313" key="3">
    <source>
        <dbReference type="Proteomes" id="UP000674234"/>
    </source>
</evidence>
<evidence type="ECO:0000259" key="1">
    <source>
        <dbReference type="PROSITE" id="PS50801"/>
    </source>
</evidence>
<dbReference type="Pfam" id="PF01740">
    <property type="entry name" value="STAS"/>
    <property type="match status" value="1"/>
</dbReference>
<dbReference type="CDD" id="cd07043">
    <property type="entry name" value="STAS_anti-anti-sigma_factors"/>
    <property type="match status" value="1"/>
</dbReference>
<organism evidence="2 3">
    <name type="scientific">Microbispora oryzae</name>
    <dbReference type="NCBI Taxonomy" id="2806554"/>
    <lineage>
        <taxon>Bacteria</taxon>
        <taxon>Bacillati</taxon>
        <taxon>Actinomycetota</taxon>
        <taxon>Actinomycetes</taxon>
        <taxon>Streptosporangiales</taxon>
        <taxon>Streptosporangiaceae</taxon>
        <taxon>Microbispora</taxon>
    </lineage>
</organism>
<keyword evidence="3" id="KW-1185">Reference proteome</keyword>
<evidence type="ECO:0000313" key="2">
    <source>
        <dbReference type="EMBL" id="MBP2707528.1"/>
    </source>
</evidence>
<dbReference type="EMBL" id="JAFCNB010000020">
    <property type="protein sequence ID" value="MBP2707528.1"/>
    <property type="molecule type" value="Genomic_DNA"/>
</dbReference>
<dbReference type="InterPro" id="IPR002645">
    <property type="entry name" value="STAS_dom"/>
</dbReference>
<dbReference type="SUPFAM" id="SSF52091">
    <property type="entry name" value="SpoIIaa-like"/>
    <property type="match status" value="1"/>
</dbReference>
<proteinExistence type="predicted"/>